<name>A0A2T0MFC2_9FLAO</name>
<dbReference type="InterPro" id="IPR053842">
    <property type="entry name" value="NikA-like"/>
</dbReference>
<gene>
    <name evidence="1" type="ORF">CLV81_0230</name>
</gene>
<evidence type="ECO:0000313" key="1">
    <source>
        <dbReference type="EMBL" id="PRX56236.1"/>
    </source>
</evidence>
<protein>
    <submittedName>
        <fullName evidence="1">Mobilization protein MobC</fullName>
    </submittedName>
</protein>
<dbReference type="AlphaFoldDB" id="A0A2T0MFC2"/>
<dbReference type="EMBL" id="PVYX01000001">
    <property type="protein sequence ID" value="PRX56236.1"/>
    <property type="molecule type" value="Genomic_DNA"/>
</dbReference>
<keyword evidence="2" id="KW-1185">Reference proteome</keyword>
<reference evidence="1 2" key="1">
    <citation type="submission" date="2018-03" db="EMBL/GenBank/DDBJ databases">
        <title>Genomic Encyclopedia of Archaeal and Bacterial Type Strains, Phase II (KMG-II): from individual species to whole genera.</title>
        <authorList>
            <person name="Goeker M."/>
        </authorList>
    </citation>
    <scope>NUCLEOTIDE SEQUENCE [LARGE SCALE GENOMIC DNA]</scope>
    <source>
        <strain evidence="1 2">DSM 25027</strain>
    </source>
</reference>
<evidence type="ECO:0000313" key="2">
    <source>
        <dbReference type="Proteomes" id="UP000237640"/>
    </source>
</evidence>
<sequence length="118" mass="13287">MARPKKDVKSLKAIIVSFRLNVDGYLELASNAETLGLTIPQFIRKKISGSALPRMRYSPIDRKVYVELSRIGNNINQLTKQAHLGMRNPIYLDGQLNELKHLLNGLKSNILNNDSKAD</sequence>
<dbReference type="Pfam" id="PF21983">
    <property type="entry name" value="NikA-like"/>
    <property type="match status" value="1"/>
</dbReference>
<comment type="caution">
    <text evidence="1">The sequence shown here is derived from an EMBL/GenBank/DDBJ whole genome shotgun (WGS) entry which is preliminary data.</text>
</comment>
<dbReference type="Proteomes" id="UP000237640">
    <property type="component" value="Unassembled WGS sequence"/>
</dbReference>
<dbReference type="OrthoDB" id="681025at2"/>
<accession>A0A2T0MFC2</accession>
<proteinExistence type="predicted"/>
<organism evidence="1 2">
    <name type="scientific">Flagellimonas meridianipacifica</name>
    <dbReference type="NCBI Taxonomy" id="1080225"/>
    <lineage>
        <taxon>Bacteria</taxon>
        <taxon>Pseudomonadati</taxon>
        <taxon>Bacteroidota</taxon>
        <taxon>Flavobacteriia</taxon>
        <taxon>Flavobacteriales</taxon>
        <taxon>Flavobacteriaceae</taxon>
        <taxon>Flagellimonas</taxon>
    </lineage>
</organism>
<dbReference type="RefSeq" id="WP_146129799.1">
    <property type="nucleotide sequence ID" value="NZ_PVYX01000001.1"/>
</dbReference>